<dbReference type="Pfam" id="PF01497">
    <property type="entry name" value="Peripla_BP_2"/>
    <property type="match status" value="1"/>
</dbReference>
<gene>
    <name evidence="6" type="ordered locus">Anacy_4260</name>
</gene>
<evidence type="ECO:0000313" key="6">
    <source>
        <dbReference type="EMBL" id="AFZ59624.1"/>
    </source>
</evidence>
<dbReference type="STRING" id="272123.Anacy_4260"/>
<dbReference type="AlphaFoldDB" id="K9ZLG0"/>
<dbReference type="Gene3D" id="3.40.50.1980">
    <property type="entry name" value="Nitrogenase molybdenum iron protein domain"/>
    <property type="match status" value="2"/>
</dbReference>
<evidence type="ECO:0000256" key="4">
    <source>
        <dbReference type="ARBA" id="ARBA00022729"/>
    </source>
</evidence>
<organism evidence="6 7">
    <name type="scientific">Anabaena cylindrica (strain ATCC 27899 / PCC 7122)</name>
    <dbReference type="NCBI Taxonomy" id="272123"/>
    <lineage>
        <taxon>Bacteria</taxon>
        <taxon>Bacillati</taxon>
        <taxon>Cyanobacteriota</taxon>
        <taxon>Cyanophyceae</taxon>
        <taxon>Nostocales</taxon>
        <taxon>Nostocaceae</taxon>
        <taxon>Anabaena</taxon>
    </lineage>
</organism>
<evidence type="ECO:0000313" key="7">
    <source>
        <dbReference type="Proteomes" id="UP000010474"/>
    </source>
</evidence>
<dbReference type="Proteomes" id="UP000010474">
    <property type="component" value="Chromosome"/>
</dbReference>
<dbReference type="EMBL" id="CP003659">
    <property type="protein sequence ID" value="AFZ59624.1"/>
    <property type="molecule type" value="Genomic_DNA"/>
</dbReference>
<accession>K9ZLG0</accession>
<dbReference type="InterPro" id="IPR051313">
    <property type="entry name" value="Bact_iron-sidero_bind"/>
</dbReference>
<reference evidence="7" key="1">
    <citation type="journal article" date="2013" name="Proc. Natl. Acad. Sci. U.S.A.">
        <title>Improving the coverage of the cyanobacterial phylum using diversity-driven genome sequencing.</title>
        <authorList>
            <person name="Shih P.M."/>
            <person name="Wu D."/>
            <person name="Latifi A."/>
            <person name="Axen S.D."/>
            <person name="Fewer D.P."/>
            <person name="Talla E."/>
            <person name="Calteau A."/>
            <person name="Cai F."/>
            <person name="Tandeau de Marsac N."/>
            <person name="Rippka R."/>
            <person name="Herdman M."/>
            <person name="Sivonen K."/>
            <person name="Coursin T."/>
            <person name="Laurent T."/>
            <person name="Goodwin L."/>
            <person name="Nolan M."/>
            <person name="Davenport K.W."/>
            <person name="Han C.S."/>
            <person name="Rubin E.M."/>
            <person name="Eisen J.A."/>
            <person name="Woyke T."/>
            <person name="Gugger M."/>
            <person name="Kerfeld C.A."/>
        </authorList>
    </citation>
    <scope>NUCLEOTIDE SEQUENCE [LARGE SCALE GENOMIC DNA]</scope>
    <source>
        <strain evidence="7">ATCC 27899 / PCC 7122</strain>
    </source>
</reference>
<dbReference type="PATRIC" id="fig|272123.3.peg.4640"/>
<dbReference type="PROSITE" id="PS51257">
    <property type="entry name" value="PROKAR_LIPOPROTEIN"/>
    <property type="match status" value="1"/>
</dbReference>
<proteinExistence type="inferred from homology"/>
<dbReference type="KEGG" id="acy:Anacy_4260"/>
<dbReference type="OrthoDB" id="425173at2"/>
<dbReference type="SUPFAM" id="SSF53807">
    <property type="entry name" value="Helical backbone' metal receptor"/>
    <property type="match status" value="1"/>
</dbReference>
<dbReference type="PANTHER" id="PTHR30532:SF24">
    <property type="entry name" value="FERRIC ENTEROBACTIN-BINDING PERIPLASMIC PROTEIN FEPB"/>
    <property type="match status" value="1"/>
</dbReference>
<dbReference type="PANTHER" id="PTHR30532">
    <property type="entry name" value="IRON III DICITRATE-BINDING PERIPLASMIC PROTEIN"/>
    <property type="match status" value="1"/>
</dbReference>
<dbReference type="eggNOG" id="COG0614">
    <property type="taxonomic scope" value="Bacteria"/>
</dbReference>
<keyword evidence="3" id="KW-0813">Transport</keyword>
<dbReference type="CDD" id="cd01146">
    <property type="entry name" value="FhuD"/>
    <property type="match status" value="1"/>
</dbReference>
<dbReference type="PROSITE" id="PS50983">
    <property type="entry name" value="FE_B12_PBP"/>
    <property type="match status" value="1"/>
</dbReference>
<evidence type="ECO:0000256" key="3">
    <source>
        <dbReference type="ARBA" id="ARBA00022448"/>
    </source>
</evidence>
<comment type="subcellular location">
    <subcellularLocation>
        <location evidence="1">Cell envelope</location>
    </subcellularLocation>
</comment>
<dbReference type="HOGENOM" id="CLU_038034_0_2_3"/>
<dbReference type="RefSeq" id="WP_015216241.1">
    <property type="nucleotide sequence ID" value="NC_019771.1"/>
</dbReference>
<comment type="similarity">
    <text evidence="2">Belongs to the bacterial solute-binding protein 8 family.</text>
</comment>
<feature type="domain" description="Fe/B12 periplasmic-binding" evidence="5">
    <location>
        <begin position="57"/>
        <end position="346"/>
    </location>
</feature>
<keyword evidence="4" id="KW-0732">Signal</keyword>
<sequence>MRGILRLLLLSCLVLVSIIGCHHQPTNVSFTHRTPAGDCQTVRHLGGETKVCGQPQRIVVLNPKMLDILLSLDVQPIGYAEIFSNRRGDFDRPQEQIPYLGDRITQPIANLGMSSNPSLEAIIRLKPDLILGDIRGNQPQYGQLSQIAPTLLFDYVGNNKWQDSLQAIAQVLGRTHHAQKIIAEHDQQIAITRQILAPVVKAYPKVLMVSSEQLNSAINIVTPLDFCGGLLEDIGFKLTTLSISEPKNITQPISVEILPKLDADLIIVQGHNIVELSKIKNINNFAKTQLQSIKKSWHTNTLAQSLSASKKNRVYFIPTYICLGLPSPSGTQITLKTLQEQLSPLAKKVNFD</sequence>
<dbReference type="GO" id="GO:0030288">
    <property type="term" value="C:outer membrane-bounded periplasmic space"/>
    <property type="evidence" value="ECO:0007669"/>
    <property type="project" value="TreeGrafter"/>
</dbReference>
<evidence type="ECO:0000256" key="1">
    <source>
        <dbReference type="ARBA" id="ARBA00004196"/>
    </source>
</evidence>
<protein>
    <submittedName>
        <fullName evidence="6">ABC-type transporter, periplasmic subunit</fullName>
    </submittedName>
</protein>
<name>K9ZLG0_ANACC</name>
<keyword evidence="7" id="KW-1185">Reference proteome</keyword>
<evidence type="ECO:0000259" key="5">
    <source>
        <dbReference type="PROSITE" id="PS50983"/>
    </source>
</evidence>
<evidence type="ECO:0000256" key="2">
    <source>
        <dbReference type="ARBA" id="ARBA00008814"/>
    </source>
</evidence>
<dbReference type="GO" id="GO:1901678">
    <property type="term" value="P:iron coordination entity transport"/>
    <property type="evidence" value="ECO:0007669"/>
    <property type="project" value="UniProtKB-ARBA"/>
</dbReference>
<dbReference type="InterPro" id="IPR002491">
    <property type="entry name" value="ABC_transptr_periplasmic_BD"/>
</dbReference>